<protein>
    <submittedName>
        <fullName evidence="1">Uncharacterized protein</fullName>
    </submittedName>
</protein>
<organism evidence="1">
    <name type="scientific">viral metagenome</name>
    <dbReference type="NCBI Taxonomy" id="1070528"/>
    <lineage>
        <taxon>unclassified sequences</taxon>
        <taxon>metagenomes</taxon>
        <taxon>organismal metagenomes</taxon>
    </lineage>
</organism>
<reference evidence="1" key="1">
    <citation type="submission" date="2020-03" db="EMBL/GenBank/DDBJ databases">
        <title>The deep terrestrial virosphere.</title>
        <authorList>
            <person name="Holmfeldt K."/>
            <person name="Nilsson E."/>
            <person name="Simone D."/>
            <person name="Lopez-Fernandez M."/>
            <person name="Wu X."/>
            <person name="de Brujin I."/>
            <person name="Lundin D."/>
            <person name="Andersson A."/>
            <person name="Bertilsson S."/>
            <person name="Dopson M."/>
        </authorList>
    </citation>
    <scope>NUCLEOTIDE SEQUENCE</scope>
    <source>
        <strain evidence="2">MM415A02591</strain>
        <strain evidence="1">MM415B01472</strain>
    </source>
</reference>
<gene>
    <name evidence="2" type="ORF">MM415A02591_0003</name>
    <name evidence="1" type="ORF">MM415B01472_0019</name>
</gene>
<evidence type="ECO:0000313" key="1">
    <source>
        <dbReference type="EMBL" id="QJA58311.1"/>
    </source>
</evidence>
<dbReference type="EMBL" id="MT141317">
    <property type="protein sequence ID" value="QJA58311.1"/>
    <property type="molecule type" value="Genomic_DNA"/>
</dbReference>
<evidence type="ECO:0000313" key="2">
    <source>
        <dbReference type="EMBL" id="QJA72823.1"/>
    </source>
</evidence>
<proteinExistence type="predicted"/>
<accession>A0A6M3IM25</accession>
<sequence>MSRLDDFLLLEKVTKKEIDDAYSNSNIRIGSEFEFRVNIKEEEKRSLEAWSDYHSAIQDYNDYMDQIDEFESGRYDDPPDVPDYITYYDLGEFKDGTADIPQPPKPETPESFDDPNDVFKFIVSVLPLDELPFKPYISLVSHGSKKISIKSWVFEPDMSVGDDDSVELISPPLTTKEFLSMTPKIFNFINKYGYTDDSCGLHNSISFTNIKNLEVSLDPVKLALFTDEGLIYKYFESRKNNEFAVSLMKALKRGKIDYSAIKELVDVKKLKKKFEYDRHLGINFQNLSENNKYIEFRYIGGSDYHKKWDKVKQIVGNYIWNMSIALDPEYKKKEYINKLIRIIEKTDIDISDDSYYGKKKKWED</sequence>
<name>A0A6M3IM25_9ZZZZ</name>
<dbReference type="AlphaFoldDB" id="A0A6M3IM25"/>
<dbReference type="EMBL" id="MT141981">
    <property type="protein sequence ID" value="QJA72823.1"/>
    <property type="molecule type" value="Genomic_DNA"/>
</dbReference>